<dbReference type="SUPFAM" id="SSF52540">
    <property type="entry name" value="P-loop containing nucleoside triphosphate hydrolases"/>
    <property type="match status" value="1"/>
</dbReference>
<feature type="domain" description="ABC transmembrane type-1" evidence="15">
    <location>
        <begin position="144"/>
        <end position="426"/>
    </location>
</feature>
<dbReference type="InterPro" id="IPR036640">
    <property type="entry name" value="ABC1_TM_sf"/>
</dbReference>
<feature type="transmembrane region" description="Helical" evidence="13">
    <location>
        <begin position="180"/>
        <end position="201"/>
    </location>
</feature>
<name>A0AAX3DU03_RHOPL</name>
<keyword evidence="7" id="KW-0547">Nucleotide-binding</keyword>
<dbReference type="SUPFAM" id="SSF90123">
    <property type="entry name" value="ABC transporter transmembrane region"/>
    <property type="match status" value="1"/>
</dbReference>
<keyword evidence="6 13" id="KW-0812">Transmembrane</keyword>
<dbReference type="GO" id="GO:0005524">
    <property type="term" value="F:ATP binding"/>
    <property type="evidence" value="ECO:0007669"/>
    <property type="project" value="UniProtKB-KW"/>
</dbReference>
<evidence type="ECO:0000256" key="11">
    <source>
        <dbReference type="ARBA" id="ARBA00024722"/>
    </source>
</evidence>
<reference evidence="16" key="1">
    <citation type="journal article" date="2022" name="Biol. Control">
        <title>In silico genomic analysis of Rhodopseudomonas palustris strains revealed potential biocontrol agents and crop yield enhancers.</title>
        <authorList>
            <person name="Surachat K."/>
            <person name="Kantachote D."/>
            <person name="Deachamag P."/>
            <person name="Wonglapsuwan M."/>
        </authorList>
    </citation>
    <scope>NUCLEOTIDE SEQUENCE</scope>
    <source>
        <strain evidence="16">TLS06</strain>
    </source>
</reference>
<dbReference type="InterPro" id="IPR027417">
    <property type="entry name" value="P-loop_NTPase"/>
</dbReference>
<accession>A0AAX3DU03</accession>
<feature type="transmembrane region" description="Helical" evidence="13">
    <location>
        <begin position="142"/>
        <end position="160"/>
    </location>
</feature>
<dbReference type="InterPro" id="IPR039421">
    <property type="entry name" value="Type_1_exporter"/>
</dbReference>
<evidence type="ECO:0000256" key="8">
    <source>
        <dbReference type="ARBA" id="ARBA00022840"/>
    </source>
</evidence>
<feature type="region of interest" description="Disordered" evidence="12">
    <location>
        <begin position="694"/>
        <end position="713"/>
    </location>
</feature>
<evidence type="ECO:0000256" key="5">
    <source>
        <dbReference type="ARBA" id="ARBA00022597"/>
    </source>
</evidence>
<evidence type="ECO:0000256" key="12">
    <source>
        <dbReference type="SAM" id="MobiDB-lite"/>
    </source>
</evidence>
<dbReference type="PANTHER" id="PTHR43394">
    <property type="entry name" value="ATP-DEPENDENT PERMEASE MDL1, MITOCHONDRIAL"/>
    <property type="match status" value="1"/>
</dbReference>
<evidence type="ECO:0000259" key="14">
    <source>
        <dbReference type="PROSITE" id="PS50893"/>
    </source>
</evidence>
<keyword evidence="5" id="KW-0762">Sugar transport</keyword>
<dbReference type="PROSITE" id="PS00211">
    <property type="entry name" value="ABC_TRANSPORTER_1"/>
    <property type="match status" value="1"/>
</dbReference>
<evidence type="ECO:0000256" key="10">
    <source>
        <dbReference type="ARBA" id="ARBA00023136"/>
    </source>
</evidence>
<keyword evidence="8 16" id="KW-0067">ATP-binding</keyword>
<evidence type="ECO:0000259" key="15">
    <source>
        <dbReference type="PROSITE" id="PS50929"/>
    </source>
</evidence>
<dbReference type="PROSITE" id="PS50929">
    <property type="entry name" value="ABC_TM1F"/>
    <property type="match status" value="1"/>
</dbReference>
<dbReference type="InterPro" id="IPR003593">
    <property type="entry name" value="AAA+_ATPase"/>
</dbReference>
<keyword evidence="4" id="KW-1003">Cell membrane</keyword>
<organism evidence="16 17">
    <name type="scientific">Rhodopseudomonas palustris</name>
    <dbReference type="NCBI Taxonomy" id="1076"/>
    <lineage>
        <taxon>Bacteria</taxon>
        <taxon>Pseudomonadati</taxon>
        <taxon>Pseudomonadota</taxon>
        <taxon>Alphaproteobacteria</taxon>
        <taxon>Hyphomicrobiales</taxon>
        <taxon>Nitrobacteraceae</taxon>
        <taxon>Rhodopseudomonas</taxon>
    </lineage>
</organism>
<gene>
    <name evidence="16" type="ORF">KQX62_16340</name>
</gene>
<keyword evidence="9 13" id="KW-1133">Transmembrane helix</keyword>
<dbReference type="PROSITE" id="PS50893">
    <property type="entry name" value="ABC_TRANSPORTER_2"/>
    <property type="match status" value="1"/>
</dbReference>
<sequence length="713" mass="77549">MARKPNPPVTPDSPPSDKSAAPRPADAAAGSPAPGSEGTATPASPLDEKFALPVGAAAPVVPTTKPPVKQLIADKFPAAPVPGAKAAAVDDGDDDDEDDDEEDDDDDDEDEELVVFTAREAAGAFATVAGFIRPVVANYKKMLAFVVFGVVVETLFNVIMPLSLKFLIDDALGEEDFHELYKILSILGVAGVITSIIAVWYERWDARLSAAVISDVRTRLFEHVQRLPAGYFARTKRGEILSRFSIDMAAFSRVVEILANTALLPFLELVAGVVLMLFLNWQLAVLALLIFPITLIGPRILTPKAVQANYEQKVQEAGLLGLVQENVGAQAVVKAFSLQRKMFGFFSLRNQATRQKMAQATFLTSMVERSVTVAVLMLHLMVLALGAYLATTGQITVGTFVTFESAFWEVSYNIAHLMQFIPVSIQAAAAVRHMQELLDEKTPIADKPGAAEMPRIVDNIAFERVSFAYEGAEQPVIDNLSLKLKAGKTIAIVGPSGSGKSTLLNMVLRLYDPTEGRVSVDGVDIRNVTLDSLRRSMAVVFQENMLFNMSIRDNIRLGKEGATDAEVEQAAKKAEIHRFIMSLPQKYDTVVGERGDTLSGGQRQRIAIARAVVRDPSVLLLDEATSALDQTTEAAINKTLMKLARGRTMIFSTHRLTSVVDMDEIVVVSGGQAIERGSHKELLAKNGVYRKLWDDQKRHGAGDDDDDEDDDDE</sequence>
<feature type="compositionally biased region" description="Acidic residues" evidence="12">
    <location>
        <begin position="90"/>
        <end position="110"/>
    </location>
</feature>
<dbReference type="InterPro" id="IPR017871">
    <property type="entry name" value="ABC_transporter-like_CS"/>
</dbReference>
<feature type="region of interest" description="Disordered" evidence="12">
    <location>
        <begin position="82"/>
        <end position="110"/>
    </location>
</feature>
<dbReference type="GO" id="GO:0005886">
    <property type="term" value="C:plasma membrane"/>
    <property type="evidence" value="ECO:0007669"/>
    <property type="project" value="UniProtKB-SubCell"/>
</dbReference>
<comment type="function">
    <text evidence="11">Involved in beta-(1--&gt;2)glucan export. Transmembrane domains (TMD) form a pore in the inner membrane and the ATP-binding domain (NBD) is responsible for energy generation.</text>
</comment>
<evidence type="ECO:0000256" key="4">
    <source>
        <dbReference type="ARBA" id="ARBA00022475"/>
    </source>
</evidence>
<comment type="similarity">
    <text evidence="2">Belongs to the ABC transporter superfamily.</text>
</comment>
<keyword evidence="3" id="KW-0813">Transport</keyword>
<evidence type="ECO:0000256" key="3">
    <source>
        <dbReference type="ARBA" id="ARBA00022448"/>
    </source>
</evidence>
<dbReference type="Gene3D" id="3.40.50.300">
    <property type="entry name" value="P-loop containing nucleotide triphosphate hydrolases"/>
    <property type="match status" value="1"/>
</dbReference>
<dbReference type="AlphaFoldDB" id="A0AAX3DU03"/>
<dbReference type="PANTHER" id="PTHR43394:SF1">
    <property type="entry name" value="ATP-BINDING CASSETTE SUB-FAMILY B MEMBER 10, MITOCHONDRIAL"/>
    <property type="match status" value="1"/>
</dbReference>
<dbReference type="SMART" id="SM00382">
    <property type="entry name" value="AAA"/>
    <property type="match status" value="1"/>
</dbReference>
<dbReference type="GO" id="GO:0015421">
    <property type="term" value="F:ABC-type oligopeptide transporter activity"/>
    <property type="evidence" value="ECO:0007669"/>
    <property type="project" value="TreeGrafter"/>
</dbReference>
<dbReference type="RefSeq" id="WP_264073865.1">
    <property type="nucleotide sequence ID" value="NZ_CP076676.1"/>
</dbReference>
<feature type="transmembrane region" description="Helical" evidence="13">
    <location>
        <begin position="371"/>
        <end position="390"/>
    </location>
</feature>
<feature type="region of interest" description="Disordered" evidence="12">
    <location>
        <begin position="1"/>
        <end position="47"/>
    </location>
</feature>
<evidence type="ECO:0000256" key="1">
    <source>
        <dbReference type="ARBA" id="ARBA00004651"/>
    </source>
</evidence>
<evidence type="ECO:0000256" key="7">
    <source>
        <dbReference type="ARBA" id="ARBA00022741"/>
    </source>
</evidence>
<dbReference type="Pfam" id="PF00005">
    <property type="entry name" value="ABC_tran"/>
    <property type="match status" value="1"/>
</dbReference>
<evidence type="ECO:0000313" key="16">
    <source>
        <dbReference type="EMBL" id="UYO38298.1"/>
    </source>
</evidence>
<dbReference type="Gene3D" id="1.20.1560.10">
    <property type="entry name" value="ABC transporter type 1, transmembrane domain"/>
    <property type="match status" value="1"/>
</dbReference>
<proteinExistence type="inferred from homology"/>
<evidence type="ECO:0000256" key="2">
    <source>
        <dbReference type="ARBA" id="ARBA00005417"/>
    </source>
</evidence>
<feature type="compositionally biased region" description="Low complexity" evidence="12">
    <location>
        <begin position="16"/>
        <end position="36"/>
    </location>
</feature>
<evidence type="ECO:0000313" key="17">
    <source>
        <dbReference type="Proteomes" id="UP001163166"/>
    </source>
</evidence>
<feature type="compositionally biased region" description="Acidic residues" evidence="12">
    <location>
        <begin position="703"/>
        <end position="713"/>
    </location>
</feature>
<dbReference type="InterPro" id="IPR003439">
    <property type="entry name" value="ABC_transporter-like_ATP-bd"/>
</dbReference>
<dbReference type="InterPro" id="IPR011527">
    <property type="entry name" value="ABC1_TM_dom"/>
</dbReference>
<dbReference type="FunFam" id="3.40.50.300:FF:000221">
    <property type="entry name" value="Multidrug ABC transporter ATP-binding protein"/>
    <property type="match status" value="1"/>
</dbReference>
<dbReference type="GO" id="GO:0016887">
    <property type="term" value="F:ATP hydrolysis activity"/>
    <property type="evidence" value="ECO:0007669"/>
    <property type="project" value="InterPro"/>
</dbReference>
<feature type="domain" description="ABC transporter" evidence="14">
    <location>
        <begin position="460"/>
        <end position="695"/>
    </location>
</feature>
<evidence type="ECO:0000256" key="6">
    <source>
        <dbReference type="ARBA" id="ARBA00022692"/>
    </source>
</evidence>
<feature type="compositionally biased region" description="Pro residues" evidence="12">
    <location>
        <begin position="1"/>
        <end position="14"/>
    </location>
</feature>
<protein>
    <submittedName>
        <fullName evidence="16">ATP-binding cassette domain-containing protein</fullName>
    </submittedName>
</protein>
<evidence type="ECO:0000256" key="13">
    <source>
        <dbReference type="SAM" id="Phobius"/>
    </source>
</evidence>
<evidence type="ECO:0000256" key="9">
    <source>
        <dbReference type="ARBA" id="ARBA00022989"/>
    </source>
</evidence>
<dbReference type="Pfam" id="PF00664">
    <property type="entry name" value="ABC_membrane"/>
    <property type="match status" value="1"/>
</dbReference>
<keyword evidence="10 13" id="KW-0472">Membrane</keyword>
<dbReference type="Proteomes" id="UP001163166">
    <property type="component" value="Chromosome"/>
</dbReference>
<dbReference type="CDD" id="cd07346">
    <property type="entry name" value="ABC_6TM_exporters"/>
    <property type="match status" value="1"/>
</dbReference>
<comment type="subcellular location">
    <subcellularLocation>
        <location evidence="1">Cell membrane</location>
        <topology evidence="1">Multi-pass membrane protein</topology>
    </subcellularLocation>
</comment>
<dbReference type="EMBL" id="CP076676">
    <property type="protein sequence ID" value="UYO38298.1"/>
    <property type="molecule type" value="Genomic_DNA"/>
</dbReference>